<organism evidence="2 3">
    <name type="scientific">Aliarcobacter cryaerophilus</name>
    <dbReference type="NCBI Taxonomy" id="28198"/>
    <lineage>
        <taxon>Bacteria</taxon>
        <taxon>Pseudomonadati</taxon>
        <taxon>Campylobacterota</taxon>
        <taxon>Epsilonproteobacteria</taxon>
        <taxon>Campylobacterales</taxon>
        <taxon>Arcobacteraceae</taxon>
        <taxon>Aliarcobacter</taxon>
    </lineage>
</organism>
<protein>
    <submittedName>
        <fullName evidence="2">Uncharacterized protein</fullName>
    </submittedName>
</protein>
<keyword evidence="1" id="KW-0812">Transmembrane</keyword>
<keyword evidence="1" id="KW-1133">Transmembrane helix</keyword>
<reference evidence="2 3" key="1">
    <citation type="submission" date="2017-09" db="EMBL/GenBank/DDBJ databases">
        <title>Reassesment of A. cryaerophilus.</title>
        <authorList>
            <person name="Perez-Cataluna A."/>
            <person name="Collado L."/>
            <person name="Salgado O."/>
            <person name="Lefinanco V."/>
            <person name="Figueras M.J."/>
        </authorList>
    </citation>
    <scope>NUCLEOTIDE SEQUENCE [LARGE SCALE GENOMIC DNA]</scope>
    <source>
        <strain evidence="2 3">LMG 9065</strain>
    </source>
</reference>
<name>A0A2S9TBM2_9BACT</name>
<dbReference type="Proteomes" id="UP000239151">
    <property type="component" value="Unassembled WGS sequence"/>
</dbReference>
<accession>A0A2S9TBM2</accession>
<keyword evidence="1" id="KW-0472">Membrane</keyword>
<proteinExistence type="predicted"/>
<evidence type="ECO:0000313" key="2">
    <source>
        <dbReference type="EMBL" id="PRM96232.1"/>
    </source>
</evidence>
<dbReference type="EMBL" id="NXGI01000026">
    <property type="protein sequence ID" value="PRM96232.1"/>
    <property type="molecule type" value="Genomic_DNA"/>
</dbReference>
<gene>
    <name evidence="2" type="ORF">CJ670_09165</name>
</gene>
<comment type="caution">
    <text evidence="2">The sequence shown here is derived from an EMBL/GenBank/DDBJ whole genome shotgun (WGS) entry which is preliminary data.</text>
</comment>
<evidence type="ECO:0000256" key="1">
    <source>
        <dbReference type="SAM" id="Phobius"/>
    </source>
</evidence>
<evidence type="ECO:0000313" key="3">
    <source>
        <dbReference type="Proteomes" id="UP000239151"/>
    </source>
</evidence>
<dbReference type="AlphaFoldDB" id="A0A2S9TBM2"/>
<sequence length="88" mass="10587">MYKNYNSSVVKESFEYNIKNLETRIEKIRTLIFAVISLILVIVILAYFGYMYGKDIDYSTLYNEFQSKVKMLHYTVFNSIDRWLSKYV</sequence>
<feature type="transmembrane region" description="Helical" evidence="1">
    <location>
        <begin position="31"/>
        <end position="52"/>
    </location>
</feature>